<dbReference type="Proteomes" id="UP000276133">
    <property type="component" value="Unassembled WGS sequence"/>
</dbReference>
<organism evidence="1 2">
    <name type="scientific">Brachionus plicatilis</name>
    <name type="common">Marine rotifer</name>
    <name type="synonym">Brachionus muelleri</name>
    <dbReference type="NCBI Taxonomy" id="10195"/>
    <lineage>
        <taxon>Eukaryota</taxon>
        <taxon>Metazoa</taxon>
        <taxon>Spiralia</taxon>
        <taxon>Gnathifera</taxon>
        <taxon>Rotifera</taxon>
        <taxon>Eurotatoria</taxon>
        <taxon>Monogononta</taxon>
        <taxon>Pseudotrocha</taxon>
        <taxon>Ploima</taxon>
        <taxon>Brachionidae</taxon>
        <taxon>Brachionus</taxon>
    </lineage>
</organism>
<keyword evidence="2" id="KW-1185">Reference proteome</keyword>
<accession>A0A3M7T6D5</accession>
<sequence>MIIIEKFLFQNVSRSILKIKNDPKSFEQKLSITKFLQFYLFIRILMRTKKIDALAELSGCYNLIFMENCSKCSICKTARVSILWHRAKGDDNLLIQYFLNNHSDLTKRLT</sequence>
<dbReference type="EMBL" id="REGN01000215">
    <property type="protein sequence ID" value="RNA43545.1"/>
    <property type="molecule type" value="Genomic_DNA"/>
</dbReference>
<evidence type="ECO:0000313" key="1">
    <source>
        <dbReference type="EMBL" id="RNA43545.1"/>
    </source>
</evidence>
<comment type="caution">
    <text evidence="1">The sequence shown here is derived from an EMBL/GenBank/DDBJ whole genome shotgun (WGS) entry which is preliminary data.</text>
</comment>
<protein>
    <submittedName>
        <fullName evidence="1">Uncharacterized protein</fullName>
    </submittedName>
</protein>
<proteinExistence type="predicted"/>
<reference evidence="1 2" key="1">
    <citation type="journal article" date="2018" name="Sci. Rep.">
        <title>Genomic signatures of local adaptation to the degree of environmental predictability in rotifers.</title>
        <authorList>
            <person name="Franch-Gras L."/>
            <person name="Hahn C."/>
            <person name="Garcia-Roger E.M."/>
            <person name="Carmona M.J."/>
            <person name="Serra M."/>
            <person name="Gomez A."/>
        </authorList>
    </citation>
    <scope>NUCLEOTIDE SEQUENCE [LARGE SCALE GENOMIC DNA]</scope>
    <source>
        <strain evidence="1">HYR1</strain>
    </source>
</reference>
<evidence type="ECO:0000313" key="2">
    <source>
        <dbReference type="Proteomes" id="UP000276133"/>
    </source>
</evidence>
<dbReference type="AlphaFoldDB" id="A0A3M7T6D5"/>
<gene>
    <name evidence="1" type="ORF">BpHYR1_044655</name>
</gene>
<name>A0A3M7T6D5_BRAPC</name>